<dbReference type="EMBL" id="CALNXI010003309">
    <property type="protein sequence ID" value="CAH3192845.1"/>
    <property type="molecule type" value="Genomic_DNA"/>
</dbReference>
<protein>
    <submittedName>
        <fullName evidence="2">Uncharacterized protein</fullName>
    </submittedName>
</protein>
<dbReference type="Proteomes" id="UP001159427">
    <property type="component" value="Unassembled WGS sequence"/>
</dbReference>
<feature type="region of interest" description="Disordered" evidence="1">
    <location>
        <begin position="1"/>
        <end position="20"/>
    </location>
</feature>
<gene>
    <name evidence="2" type="ORF">PEVE_00024713</name>
</gene>
<sequence length="162" mass="19570">MGQVYSSYKMKKREKADRKKWQREQLKKAAECIVRLQEEQQRLTEILEEHYVYQPDLRLEPRDGKECKTIEMTEEVEALERKLFLEETALDVTDERCNFLDRNLSLLQQNQLDLEYERPSRQKNLAALRIKHEACQFNLYQKANPIEQWTVKSLPNLWFTSF</sequence>
<proteinExistence type="predicted"/>
<name>A0ABN8SPP7_9CNID</name>
<organism evidence="2 3">
    <name type="scientific">Porites evermanni</name>
    <dbReference type="NCBI Taxonomy" id="104178"/>
    <lineage>
        <taxon>Eukaryota</taxon>
        <taxon>Metazoa</taxon>
        <taxon>Cnidaria</taxon>
        <taxon>Anthozoa</taxon>
        <taxon>Hexacorallia</taxon>
        <taxon>Scleractinia</taxon>
        <taxon>Fungiina</taxon>
        <taxon>Poritidae</taxon>
        <taxon>Porites</taxon>
    </lineage>
</organism>
<evidence type="ECO:0000256" key="1">
    <source>
        <dbReference type="SAM" id="MobiDB-lite"/>
    </source>
</evidence>
<reference evidence="2 3" key="1">
    <citation type="submission" date="2022-05" db="EMBL/GenBank/DDBJ databases">
        <authorList>
            <consortium name="Genoscope - CEA"/>
            <person name="William W."/>
        </authorList>
    </citation>
    <scope>NUCLEOTIDE SEQUENCE [LARGE SCALE GENOMIC DNA]</scope>
</reference>
<keyword evidence="3" id="KW-1185">Reference proteome</keyword>
<evidence type="ECO:0000313" key="3">
    <source>
        <dbReference type="Proteomes" id="UP001159427"/>
    </source>
</evidence>
<evidence type="ECO:0000313" key="2">
    <source>
        <dbReference type="EMBL" id="CAH3192845.1"/>
    </source>
</evidence>
<accession>A0ABN8SPP7</accession>
<comment type="caution">
    <text evidence="2">The sequence shown here is derived from an EMBL/GenBank/DDBJ whole genome shotgun (WGS) entry which is preliminary data.</text>
</comment>